<evidence type="ECO:0000313" key="2">
    <source>
        <dbReference type="Proteomes" id="UP001144347"/>
    </source>
</evidence>
<evidence type="ECO:0000313" key="1">
    <source>
        <dbReference type="EMBL" id="MCZ4244958.1"/>
    </source>
</evidence>
<dbReference type="RefSeq" id="WP_269428011.1">
    <property type="nucleotide sequence ID" value="NZ_JAPWGM010000004.1"/>
</dbReference>
<keyword evidence="2" id="KW-1185">Reference proteome</keyword>
<proteinExistence type="predicted"/>
<sequence length="75" mass="8478">MDLKKFLKDNPLISQADLAVAMYGDDKPRYNKNKLSNKLNEVVQGNSKQRITPKDEQLALEALKKLGYNISQLDG</sequence>
<accession>A0ABT4LAN1</accession>
<dbReference type="EMBL" id="JAPWGM010000004">
    <property type="protein sequence ID" value="MCZ4244958.1"/>
    <property type="molecule type" value="Genomic_DNA"/>
</dbReference>
<dbReference type="Proteomes" id="UP001144347">
    <property type="component" value="Unassembled WGS sequence"/>
</dbReference>
<organism evidence="1 2">
    <name type="scientific">Pedobacter punctiformis</name>
    <dbReference type="NCBI Taxonomy" id="3004097"/>
    <lineage>
        <taxon>Bacteria</taxon>
        <taxon>Pseudomonadati</taxon>
        <taxon>Bacteroidota</taxon>
        <taxon>Sphingobacteriia</taxon>
        <taxon>Sphingobacteriales</taxon>
        <taxon>Sphingobacteriaceae</taxon>
        <taxon>Pedobacter</taxon>
    </lineage>
</organism>
<name>A0ABT4LAN1_9SPHI</name>
<reference evidence="1" key="1">
    <citation type="submission" date="2022-12" db="EMBL/GenBank/DDBJ databases">
        <title>Genome sequence of HCMS5-2.</title>
        <authorList>
            <person name="Woo H."/>
        </authorList>
    </citation>
    <scope>NUCLEOTIDE SEQUENCE</scope>
    <source>
        <strain evidence="1">HCMS5-2</strain>
    </source>
</reference>
<protein>
    <submittedName>
        <fullName evidence="1">Uncharacterized protein</fullName>
    </submittedName>
</protein>
<comment type="caution">
    <text evidence="1">The sequence shown here is derived from an EMBL/GenBank/DDBJ whole genome shotgun (WGS) entry which is preliminary data.</text>
</comment>
<gene>
    <name evidence="1" type="ORF">O0955_13175</name>
</gene>